<evidence type="ECO:0008006" key="4">
    <source>
        <dbReference type="Google" id="ProtNLM"/>
    </source>
</evidence>
<reference evidence="2 3" key="1">
    <citation type="submission" date="2015-01" db="EMBL/GenBank/DDBJ databases">
        <title>The Genome Sequence of Fonsecaea multimorphosa CBS 102226.</title>
        <authorList>
            <consortium name="The Broad Institute Genomics Platform"/>
            <person name="Cuomo C."/>
            <person name="de Hoog S."/>
            <person name="Gorbushina A."/>
            <person name="Stielow B."/>
            <person name="Teixiera M."/>
            <person name="Abouelleil A."/>
            <person name="Chapman S.B."/>
            <person name="Priest M."/>
            <person name="Young S.K."/>
            <person name="Wortman J."/>
            <person name="Nusbaum C."/>
            <person name="Birren B."/>
        </authorList>
    </citation>
    <scope>NUCLEOTIDE SEQUENCE [LARGE SCALE GENOMIC DNA]</scope>
    <source>
        <strain evidence="2 3">CBS 102226</strain>
    </source>
</reference>
<sequence length="222" mass="24722">MVIKTTPQILKRISIRWPPDPASEETETIALNVEGYFMDLRVTLADSALQWSRAGERKTVGENPLAFQWTRIIDSLGSPRSDEASFEQMENGDDLETGRFDREGNGNLANYEEVWRDVTAKAESDDSAWILQSIDGSMFLGKVGDVFLGMQQSGQGHFAVRKEIYTSEAGKWEDVFEAGPVSCIPRAMDVLRDLGQGKGKIAEKGQTVRVCHSEYVVRGTAR</sequence>
<dbReference type="Pfam" id="PF16815">
    <property type="entry name" value="HRI1"/>
    <property type="match status" value="1"/>
</dbReference>
<dbReference type="OrthoDB" id="4045395at2759"/>
<organism evidence="2 3">
    <name type="scientific">Fonsecaea multimorphosa CBS 102226</name>
    <dbReference type="NCBI Taxonomy" id="1442371"/>
    <lineage>
        <taxon>Eukaryota</taxon>
        <taxon>Fungi</taxon>
        <taxon>Dikarya</taxon>
        <taxon>Ascomycota</taxon>
        <taxon>Pezizomycotina</taxon>
        <taxon>Eurotiomycetes</taxon>
        <taxon>Chaetothyriomycetidae</taxon>
        <taxon>Chaetothyriales</taxon>
        <taxon>Herpotrichiellaceae</taxon>
        <taxon>Fonsecaea</taxon>
    </lineage>
</organism>
<dbReference type="Gene3D" id="2.40.128.320">
    <property type="entry name" value="Protein HRI1, N-terminal domain"/>
    <property type="match status" value="1"/>
</dbReference>
<keyword evidence="3" id="KW-1185">Reference proteome</keyword>
<dbReference type="EMBL" id="KN848086">
    <property type="protein sequence ID" value="KIX94589.1"/>
    <property type="molecule type" value="Genomic_DNA"/>
</dbReference>
<dbReference type="Proteomes" id="UP000053411">
    <property type="component" value="Unassembled WGS sequence"/>
</dbReference>
<accession>A0A0D2JVP7</accession>
<proteinExistence type="predicted"/>
<protein>
    <recommendedName>
        <fullName evidence="4">Protein HRI1</fullName>
    </recommendedName>
</protein>
<evidence type="ECO:0000313" key="2">
    <source>
        <dbReference type="EMBL" id="KIX94589.1"/>
    </source>
</evidence>
<dbReference type="RefSeq" id="XP_016628712.1">
    <property type="nucleotide sequence ID" value="XM_016780129.1"/>
</dbReference>
<evidence type="ECO:0000313" key="3">
    <source>
        <dbReference type="Proteomes" id="UP000053411"/>
    </source>
</evidence>
<name>A0A0D2JVP7_9EURO</name>
<dbReference type="GeneID" id="27715381"/>
<dbReference type="STRING" id="1442371.A0A0D2JVP7"/>
<dbReference type="InterPro" id="IPR031818">
    <property type="entry name" value="Hri1"/>
</dbReference>
<dbReference type="AlphaFoldDB" id="A0A0D2JVP7"/>
<feature type="region of interest" description="Disordered" evidence="1">
    <location>
        <begin position="79"/>
        <end position="103"/>
    </location>
</feature>
<dbReference type="InterPro" id="IPR043047">
    <property type="entry name" value="Hri1_N_sf"/>
</dbReference>
<gene>
    <name evidence="2" type="ORF">Z520_09635</name>
</gene>
<evidence type="ECO:0000256" key="1">
    <source>
        <dbReference type="SAM" id="MobiDB-lite"/>
    </source>
</evidence>
<dbReference type="VEuPathDB" id="FungiDB:Z520_09635"/>